<dbReference type="PANTHER" id="PTHR21716">
    <property type="entry name" value="TRANSMEMBRANE PROTEIN"/>
    <property type="match status" value="1"/>
</dbReference>
<evidence type="ECO:0000256" key="1">
    <source>
        <dbReference type="ARBA" id="ARBA00004141"/>
    </source>
</evidence>
<dbReference type="GO" id="GO:0055085">
    <property type="term" value="P:transmembrane transport"/>
    <property type="evidence" value="ECO:0007669"/>
    <property type="project" value="TreeGrafter"/>
</dbReference>
<accession>A0A6J4PV03</accession>
<evidence type="ECO:0000256" key="3">
    <source>
        <dbReference type="ARBA" id="ARBA00022692"/>
    </source>
</evidence>
<feature type="transmembrane region" description="Helical" evidence="6">
    <location>
        <begin position="169"/>
        <end position="195"/>
    </location>
</feature>
<proteinExistence type="inferred from homology"/>
<dbReference type="AlphaFoldDB" id="A0A6J4PV03"/>
<feature type="transmembrane region" description="Helical" evidence="6">
    <location>
        <begin position="79"/>
        <end position="105"/>
    </location>
</feature>
<evidence type="ECO:0000256" key="5">
    <source>
        <dbReference type="ARBA" id="ARBA00023136"/>
    </source>
</evidence>
<evidence type="ECO:0000256" key="4">
    <source>
        <dbReference type="ARBA" id="ARBA00022989"/>
    </source>
</evidence>
<dbReference type="GO" id="GO:0016020">
    <property type="term" value="C:membrane"/>
    <property type="evidence" value="ECO:0007669"/>
    <property type="project" value="UniProtKB-SubCell"/>
</dbReference>
<reference evidence="7" key="1">
    <citation type="submission" date="2020-02" db="EMBL/GenBank/DDBJ databases">
        <authorList>
            <person name="Meier V. D."/>
        </authorList>
    </citation>
    <scope>NUCLEOTIDE SEQUENCE</scope>
    <source>
        <strain evidence="7">AVDCRST_MAG82</strain>
    </source>
</reference>
<evidence type="ECO:0008006" key="8">
    <source>
        <dbReference type="Google" id="ProtNLM"/>
    </source>
</evidence>
<gene>
    <name evidence="7" type="ORF">AVDCRST_MAG82-1385</name>
</gene>
<feature type="transmembrane region" description="Helical" evidence="6">
    <location>
        <begin position="53"/>
        <end position="72"/>
    </location>
</feature>
<feature type="transmembrane region" description="Helical" evidence="6">
    <location>
        <begin position="325"/>
        <end position="348"/>
    </location>
</feature>
<feature type="transmembrane region" description="Helical" evidence="6">
    <location>
        <begin position="279"/>
        <end position="304"/>
    </location>
</feature>
<dbReference type="InterPro" id="IPR002549">
    <property type="entry name" value="AI-2E-like"/>
</dbReference>
<evidence type="ECO:0000256" key="6">
    <source>
        <dbReference type="SAM" id="Phobius"/>
    </source>
</evidence>
<protein>
    <recommendedName>
        <fullName evidence="8">AI-2E family transporter</fullName>
    </recommendedName>
</protein>
<dbReference type="Pfam" id="PF01594">
    <property type="entry name" value="AI-2E_transport"/>
    <property type="match status" value="1"/>
</dbReference>
<name>A0A6J4PV03_9ACTN</name>
<comment type="subcellular location">
    <subcellularLocation>
        <location evidence="1">Membrane</location>
        <topology evidence="1">Multi-pass membrane protein</topology>
    </subcellularLocation>
</comment>
<sequence>MARRKHSRERTRAGVGRYHPTPIRISRRTRTVLLVLGILVLALIMWFSPTVPIVLLGGFAVALVLSFPVRWLSHLMPRWLAMLVTFLVLLGLGLLAFLILIPILVVQLISFVKAAPDIVSGARSTLEGLLRPLADYGLLSGTPDEFIKELEQDILGLARSVGKQVLGGLAGFVSGTISLVLSLFGVLFVSVYLLANVRNIKVSYLMAAPKRYRRDAAELWESEGTSLSRYLSGLGLDMAIQGAISATALFLLGVPYALLLGTWVALTAVIPFLGAWLGAIPAVLVALTISPGKAVLTALLYLIIQQIEGNVLQPRIQGQALNMPSILIFLGVIAGAEIAGFLGILFAVPTLAVLKVLFDFLRARLYTEEQPADQIQREPET</sequence>
<keyword evidence="4 6" id="KW-1133">Transmembrane helix</keyword>
<dbReference type="PANTHER" id="PTHR21716:SF62">
    <property type="entry name" value="TRANSPORT PROTEIN YDBI-RELATED"/>
    <property type="match status" value="1"/>
</dbReference>
<evidence type="ECO:0000256" key="2">
    <source>
        <dbReference type="ARBA" id="ARBA00009773"/>
    </source>
</evidence>
<keyword evidence="3 6" id="KW-0812">Transmembrane</keyword>
<keyword evidence="5 6" id="KW-0472">Membrane</keyword>
<evidence type="ECO:0000313" key="7">
    <source>
        <dbReference type="EMBL" id="CAA9420371.1"/>
    </source>
</evidence>
<feature type="transmembrane region" description="Helical" evidence="6">
    <location>
        <begin position="248"/>
        <end position="273"/>
    </location>
</feature>
<dbReference type="EMBL" id="CADCVA010000194">
    <property type="protein sequence ID" value="CAA9420371.1"/>
    <property type="molecule type" value="Genomic_DNA"/>
</dbReference>
<comment type="similarity">
    <text evidence="2">Belongs to the autoinducer-2 exporter (AI-2E) (TC 2.A.86) family.</text>
</comment>
<organism evidence="7">
    <name type="scientific">uncultured Rubrobacteraceae bacterium</name>
    <dbReference type="NCBI Taxonomy" id="349277"/>
    <lineage>
        <taxon>Bacteria</taxon>
        <taxon>Bacillati</taxon>
        <taxon>Actinomycetota</taxon>
        <taxon>Rubrobacteria</taxon>
        <taxon>Rubrobacterales</taxon>
        <taxon>Rubrobacteraceae</taxon>
        <taxon>environmental samples</taxon>
    </lineage>
</organism>
<feature type="transmembrane region" description="Helical" evidence="6">
    <location>
        <begin position="31"/>
        <end position="47"/>
    </location>
</feature>